<dbReference type="Gene3D" id="3.90.226.10">
    <property type="entry name" value="2-enoyl-CoA Hydratase, Chain A, domain 1"/>
    <property type="match status" value="1"/>
</dbReference>
<comment type="caution">
    <text evidence="1">The sequence shown here is derived from an EMBL/GenBank/DDBJ whole genome shotgun (WGS) entry which is preliminary data.</text>
</comment>
<dbReference type="GO" id="GO:0003824">
    <property type="term" value="F:catalytic activity"/>
    <property type="evidence" value="ECO:0007669"/>
    <property type="project" value="UniProtKB-ARBA"/>
</dbReference>
<dbReference type="Proteomes" id="UP000179076">
    <property type="component" value="Unassembled WGS sequence"/>
</dbReference>
<dbReference type="InterPro" id="IPR029045">
    <property type="entry name" value="ClpP/crotonase-like_dom_sf"/>
</dbReference>
<sequence>MVTLSRPPVNAIDPVWLSRLEEILDVVEHAEKVRVLRIRSSQRAFCAGADLDFMRTRFANEKGRSEIIGLTARMQAAYARLEAMDAVSIAQIGGPALGGGFELALACDLRVVADSATVGLPEARLGLIPAAGGTQRLTRIGGDALARRLILGAEVIDGTNAVALGLAHWLVPVGELDDYTRALAQRIAALPKAALAACKRAIATALDPARDGFAVELASSAALLALPETQQRVSRFLAQKK</sequence>
<gene>
    <name evidence="1" type="ORF">A2W18_13895</name>
</gene>
<accession>A0A1F6VHB7</accession>
<dbReference type="GO" id="GO:0006635">
    <property type="term" value="P:fatty acid beta-oxidation"/>
    <property type="evidence" value="ECO:0007669"/>
    <property type="project" value="TreeGrafter"/>
</dbReference>
<dbReference type="PANTHER" id="PTHR11941">
    <property type="entry name" value="ENOYL-COA HYDRATASE-RELATED"/>
    <property type="match status" value="1"/>
</dbReference>
<dbReference type="SUPFAM" id="SSF52096">
    <property type="entry name" value="ClpP/crotonase"/>
    <property type="match status" value="1"/>
</dbReference>
<organism evidence="1 2">
    <name type="scientific">Candidatus Muproteobacteria bacterium RBG_16_60_9</name>
    <dbReference type="NCBI Taxonomy" id="1817755"/>
    <lineage>
        <taxon>Bacteria</taxon>
        <taxon>Pseudomonadati</taxon>
        <taxon>Pseudomonadota</taxon>
        <taxon>Candidatus Muproteobacteria</taxon>
    </lineage>
</organism>
<dbReference type="AlphaFoldDB" id="A0A1F6VHB7"/>
<reference evidence="1 2" key="1">
    <citation type="journal article" date="2016" name="Nat. Commun.">
        <title>Thousands of microbial genomes shed light on interconnected biogeochemical processes in an aquifer system.</title>
        <authorList>
            <person name="Anantharaman K."/>
            <person name="Brown C.T."/>
            <person name="Hug L.A."/>
            <person name="Sharon I."/>
            <person name="Castelle C.J."/>
            <person name="Probst A.J."/>
            <person name="Thomas B.C."/>
            <person name="Singh A."/>
            <person name="Wilkins M.J."/>
            <person name="Karaoz U."/>
            <person name="Brodie E.L."/>
            <person name="Williams K.H."/>
            <person name="Hubbard S.S."/>
            <person name="Banfield J.F."/>
        </authorList>
    </citation>
    <scope>NUCLEOTIDE SEQUENCE [LARGE SCALE GENOMIC DNA]</scope>
</reference>
<proteinExistence type="predicted"/>
<dbReference type="CDD" id="cd06558">
    <property type="entry name" value="crotonase-like"/>
    <property type="match status" value="1"/>
</dbReference>
<dbReference type="EMBL" id="MFSP01000030">
    <property type="protein sequence ID" value="OGI69043.1"/>
    <property type="molecule type" value="Genomic_DNA"/>
</dbReference>
<dbReference type="PANTHER" id="PTHR11941:SF54">
    <property type="entry name" value="ENOYL-COA HYDRATASE, MITOCHONDRIAL"/>
    <property type="match status" value="1"/>
</dbReference>
<dbReference type="Pfam" id="PF00378">
    <property type="entry name" value="ECH_1"/>
    <property type="match status" value="1"/>
</dbReference>
<evidence type="ECO:0000313" key="1">
    <source>
        <dbReference type="EMBL" id="OGI69043.1"/>
    </source>
</evidence>
<protein>
    <submittedName>
        <fullName evidence="1">Enoyl-CoA hydratase</fullName>
    </submittedName>
</protein>
<name>A0A1F6VHB7_9PROT</name>
<dbReference type="InterPro" id="IPR001753">
    <property type="entry name" value="Enoyl-CoA_hydra/iso"/>
</dbReference>
<evidence type="ECO:0000313" key="2">
    <source>
        <dbReference type="Proteomes" id="UP000179076"/>
    </source>
</evidence>